<proteinExistence type="predicted"/>
<name>A0A1E7ETX3_9STRA</name>
<dbReference type="Proteomes" id="UP000095751">
    <property type="component" value="Unassembled WGS sequence"/>
</dbReference>
<keyword evidence="1" id="KW-1133">Transmembrane helix</keyword>
<sequence length="270" mass="30576">MRERTRTEQDNDGLCDKGTCRFFTCVVLTFIVIISEIVLISQGWTWGPWFFFNILIVFTRLCPCSSSSSVSESTPSQAEMVDVTSDCAHVEPDVTSDCAHVEPMWHTNSFEGTLESEAGFRNAVEKASTETTEADSTKWVITSDKLDGRYDIQYERDGRLVDAMMNLQFKRGFCGWHIRGTRNGLDDGPFCIQQGFLAKSGKLYWEEREESEAAYSVLVVGRFVWVDISHGSFHGDWLSSKKMETGRFTKLIRRDDEEDGKFAAMSSAIV</sequence>
<gene>
    <name evidence="2" type="ORF">FRACYDRAFT_248270</name>
</gene>
<dbReference type="EMBL" id="KV784375">
    <property type="protein sequence ID" value="OEU09421.1"/>
    <property type="molecule type" value="Genomic_DNA"/>
</dbReference>
<organism evidence="2 3">
    <name type="scientific">Fragilariopsis cylindrus CCMP1102</name>
    <dbReference type="NCBI Taxonomy" id="635003"/>
    <lineage>
        <taxon>Eukaryota</taxon>
        <taxon>Sar</taxon>
        <taxon>Stramenopiles</taxon>
        <taxon>Ochrophyta</taxon>
        <taxon>Bacillariophyta</taxon>
        <taxon>Bacillariophyceae</taxon>
        <taxon>Bacillariophycidae</taxon>
        <taxon>Bacillariales</taxon>
        <taxon>Bacillariaceae</taxon>
        <taxon>Fragilariopsis</taxon>
    </lineage>
</organism>
<keyword evidence="3" id="KW-1185">Reference proteome</keyword>
<feature type="transmembrane region" description="Helical" evidence="1">
    <location>
        <begin position="20"/>
        <end position="40"/>
    </location>
</feature>
<keyword evidence="1" id="KW-0812">Transmembrane</keyword>
<reference evidence="2 3" key="1">
    <citation type="submission" date="2016-09" db="EMBL/GenBank/DDBJ databases">
        <title>Extensive genetic diversity and differential bi-allelic expression allows diatom success in the polar Southern Ocean.</title>
        <authorList>
            <consortium name="DOE Joint Genome Institute"/>
            <person name="Mock T."/>
            <person name="Otillar R.P."/>
            <person name="Strauss J."/>
            <person name="Dupont C."/>
            <person name="Frickenhaus S."/>
            <person name="Maumus F."/>
            <person name="Mcmullan M."/>
            <person name="Sanges R."/>
            <person name="Schmutz J."/>
            <person name="Toseland A."/>
            <person name="Valas R."/>
            <person name="Veluchamy A."/>
            <person name="Ward B.J."/>
            <person name="Allen A."/>
            <person name="Barry K."/>
            <person name="Falciatore A."/>
            <person name="Ferrante M."/>
            <person name="Fortunato A.E."/>
            <person name="Gloeckner G."/>
            <person name="Gruber A."/>
            <person name="Hipkin R."/>
            <person name="Janech M."/>
            <person name="Kroth P."/>
            <person name="Leese F."/>
            <person name="Lindquist E."/>
            <person name="Lyon B.R."/>
            <person name="Martin J."/>
            <person name="Mayer C."/>
            <person name="Parker M."/>
            <person name="Quesneville H."/>
            <person name="Raymond J."/>
            <person name="Uhlig C."/>
            <person name="Valentin K.U."/>
            <person name="Worden A.Z."/>
            <person name="Armbrust E.V."/>
            <person name="Bowler C."/>
            <person name="Green B."/>
            <person name="Moulton V."/>
            <person name="Van Oosterhout C."/>
            <person name="Grigoriev I."/>
        </authorList>
    </citation>
    <scope>NUCLEOTIDE SEQUENCE [LARGE SCALE GENOMIC DNA]</scope>
    <source>
        <strain evidence="2 3">CCMP1102</strain>
    </source>
</reference>
<evidence type="ECO:0000256" key="1">
    <source>
        <dbReference type="SAM" id="Phobius"/>
    </source>
</evidence>
<keyword evidence="1" id="KW-0472">Membrane</keyword>
<evidence type="ECO:0000313" key="3">
    <source>
        <dbReference type="Proteomes" id="UP000095751"/>
    </source>
</evidence>
<dbReference type="InParanoid" id="A0A1E7ETX3"/>
<dbReference type="KEGG" id="fcy:FRACYDRAFT_248270"/>
<accession>A0A1E7ETX3</accession>
<protein>
    <submittedName>
        <fullName evidence="2">Uncharacterized protein</fullName>
    </submittedName>
</protein>
<evidence type="ECO:0000313" key="2">
    <source>
        <dbReference type="EMBL" id="OEU09421.1"/>
    </source>
</evidence>
<dbReference type="AlphaFoldDB" id="A0A1E7ETX3"/>